<evidence type="ECO:0000256" key="2">
    <source>
        <dbReference type="ARBA" id="ARBA00008841"/>
    </source>
</evidence>
<evidence type="ECO:0000256" key="4">
    <source>
        <dbReference type="ARBA" id="ARBA00023172"/>
    </source>
</evidence>
<keyword evidence="3" id="KW-0815">Transposition</keyword>
<comment type="function">
    <text evidence="1">Absolutely required for transposition of IS1.</text>
</comment>
<dbReference type="Proteomes" id="UP001209854">
    <property type="component" value="Unassembled WGS sequence"/>
</dbReference>
<sequence length="168" mass="19867">MLIYEIFGLVQVNPNIQKMDLGTGAVIHVGRACQEAEIDEQWSYVFEKSNQRWLWHAVDHATNTVLAYVFGKRKDEVFKKLKELLEPFGIKKFYTDDWGAYERNLDESRHIIGKENTQKIERKNLNFRTWIKRLARKTICFSKLEQMHDIVIGLLINKIEFGIDIHEI</sequence>
<evidence type="ECO:0000313" key="6">
    <source>
        <dbReference type="Proteomes" id="UP001209854"/>
    </source>
</evidence>
<evidence type="ECO:0000313" key="5">
    <source>
        <dbReference type="EMBL" id="MCW7555053.1"/>
    </source>
</evidence>
<comment type="similarity">
    <text evidence="2">Belongs to the transposase 27 family.</text>
</comment>
<dbReference type="Pfam" id="PF03400">
    <property type="entry name" value="DDE_Tnp_IS1"/>
    <property type="match status" value="1"/>
</dbReference>
<keyword evidence="6" id="KW-1185">Reference proteome</keyword>
<dbReference type="RefSeq" id="WP_262564818.1">
    <property type="nucleotide sequence ID" value="NZ_JAPFCC010000001.1"/>
</dbReference>
<protein>
    <submittedName>
        <fullName evidence="5">IS1 family transposase</fullName>
    </submittedName>
</protein>
<dbReference type="NCBIfam" id="NF033558">
    <property type="entry name" value="transpos_IS1"/>
    <property type="match status" value="1"/>
</dbReference>
<name>A0ABT3N0A1_9GAMM</name>
<organism evidence="5 6">
    <name type="scientific">Endozoicomonas gorgoniicola</name>
    <dbReference type="NCBI Taxonomy" id="1234144"/>
    <lineage>
        <taxon>Bacteria</taxon>
        <taxon>Pseudomonadati</taxon>
        <taxon>Pseudomonadota</taxon>
        <taxon>Gammaproteobacteria</taxon>
        <taxon>Oceanospirillales</taxon>
        <taxon>Endozoicomonadaceae</taxon>
        <taxon>Endozoicomonas</taxon>
    </lineage>
</organism>
<keyword evidence="4" id="KW-0233">DNA recombination</keyword>
<reference evidence="5 6" key="1">
    <citation type="submission" date="2022-10" db="EMBL/GenBank/DDBJ databases">
        <title>High-quality genome sequences of two octocoral-associated bacteria, Endozoicomonas euniceicola EF212 and Endozoicomonas gorgoniicola PS125.</title>
        <authorList>
            <person name="Chiou Y.-J."/>
            <person name="Chen Y.-H."/>
        </authorList>
    </citation>
    <scope>NUCLEOTIDE SEQUENCE [LARGE SCALE GENOMIC DNA]</scope>
    <source>
        <strain evidence="5 6">PS125</strain>
    </source>
</reference>
<evidence type="ECO:0000256" key="3">
    <source>
        <dbReference type="ARBA" id="ARBA00022578"/>
    </source>
</evidence>
<gene>
    <name evidence="5" type="ORF">NX722_20990</name>
</gene>
<dbReference type="PANTHER" id="PTHR33293:SF1">
    <property type="entry name" value="INSERTION ELEMENT IS1 1 PROTEIN INSB-RELATED"/>
    <property type="match status" value="1"/>
</dbReference>
<dbReference type="InterPro" id="IPR005063">
    <property type="entry name" value="Transposase_27"/>
</dbReference>
<accession>A0ABT3N0A1</accession>
<dbReference type="PANTHER" id="PTHR33293">
    <property type="entry name" value="INSERTION ELEMENT IS1 1 PROTEIN INSB-RELATED"/>
    <property type="match status" value="1"/>
</dbReference>
<dbReference type="EMBL" id="JAPFCC010000001">
    <property type="protein sequence ID" value="MCW7555053.1"/>
    <property type="molecule type" value="Genomic_DNA"/>
</dbReference>
<dbReference type="InterPro" id="IPR051354">
    <property type="entry name" value="Transposase_27_IS1"/>
</dbReference>
<evidence type="ECO:0000256" key="1">
    <source>
        <dbReference type="ARBA" id="ARBA00004091"/>
    </source>
</evidence>
<comment type="caution">
    <text evidence="5">The sequence shown here is derived from an EMBL/GenBank/DDBJ whole genome shotgun (WGS) entry which is preliminary data.</text>
</comment>
<proteinExistence type="inferred from homology"/>